<dbReference type="Proteomes" id="UP000260457">
    <property type="component" value="Chromosome"/>
</dbReference>
<accession>A0ABN5N6J6</accession>
<name>A0ABN5N6J6_9BACI</name>
<organism evidence="1 2">
    <name type="scientific">Peribacillus butanolivorans</name>
    <dbReference type="NCBI Taxonomy" id="421767"/>
    <lineage>
        <taxon>Bacteria</taxon>
        <taxon>Bacillati</taxon>
        <taxon>Bacillota</taxon>
        <taxon>Bacilli</taxon>
        <taxon>Bacillales</taxon>
        <taxon>Bacillaceae</taxon>
        <taxon>Peribacillus</taxon>
    </lineage>
</organism>
<proteinExistence type="predicted"/>
<evidence type="ECO:0000313" key="2">
    <source>
        <dbReference type="Proteomes" id="UP000260457"/>
    </source>
</evidence>
<evidence type="ECO:0008006" key="3">
    <source>
        <dbReference type="Google" id="ProtNLM"/>
    </source>
</evidence>
<gene>
    <name evidence="1" type="ORF">DTO10_23395</name>
</gene>
<protein>
    <recommendedName>
        <fullName evidence="3">Transposase</fullName>
    </recommendedName>
</protein>
<reference evidence="1 2" key="1">
    <citation type="submission" date="2018-07" db="EMBL/GenBank/DDBJ databases">
        <title>The molecular basis for the intramolecular migration of carboxyl group in the catabolism of para-hydroxybenzoate via gentisate.</title>
        <authorList>
            <person name="Zhao H."/>
            <person name="Xu Y."/>
            <person name="Lin S."/>
            <person name="Spain J.C."/>
            <person name="Zhou N.-Y."/>
        </authorList>
    </citation>
    <scope>NUCLEOTIDE SEQUENCE [LARGE SCALE GENOMIC DNA]</scope>
    <source>
        <strain evidence="1 2">PHB-7a</strain>
    </source>
</reference>
<keyword evidence="2" id="KW-1185">Reference proteome</keyword>
<sequence length="71" mass="8438">MEAAIRAIEKHKKLTNHKPGNGERTKYIEQINTLKRMAEREYRYTYGVRVSHLDKIINDSHKQLCLIKIMI</sequence>
<evidence type="ECO:0000313" key="1">
    <source>
        <dbReference type="EMBL" id="AXN41028.1"/>
    </source>
</evidence>
<dbReference type="EMBL" id="CP030926">
    <property type="protein sequence ID" value="AXN41028.1"/>
    <property type="molecule type" value="Genomic_DNA"/>
</dbReference>